<dbReference type="Gene3D" id="2.40.160.50">
    <property type="entry name" value="membrane protein fhac: a member of the omp85/tpsb transporter family"/>
    <property type="match status" value="1"/>
</dbReference>
<sequence length="781" mass="90761">MPFFLQTKFYQLQKLSFMACIILLASCNSTRFVPEGKYLLNRISVRSDNKNLKLEELKIHVRQKENLRILGVLKFHLAVYNLSSGTKENDWLKSVGEAPVLYDEFQTQKSKDQLQIFLKNKGYYNAVVKDSLVINQAKKKLNLIFDIKSGKPYRIRNYTYFIKDKSLQGVLLKDSVSQLLKPNDVFDLDVLNAERQRIATYLKNRGYYKFSEEFVSFQADTNFYSHQVDLTVNVDDALLYNDEAEVVAHQKYKIRNYLIYPGFKTADLNGEQQEQKLDTLTERDYRFVYSGKLKYRPILFYNVNRMKDSAWYCLQNAEKTYRALNRLKQFKLINISFNETDPLPGDSIPLLDCKMQLSPLPSQNFSVDVEGTNSSGNLGVAGNLNYQQRNVFGGAEVLDIQLRGARERQQALKDNNRFNFNTQELGFETSLTIPKFISFINGNRRFSFQIPETRFSAGYNYQKRPDYTRTITNLKFGYIWKTSEFVFHTLNVLDLNYVNLSKFNEAFINSIRDLYIKSSFTDHLISASNYSWMYNTQNVNKREDYKYFKINIESAGSILSLYSRLVNKTKIVETDSITGIRSSYYEVLNTRFAQYLKGDFEYRYGHMINKLSSVVGRAFFGIGVPFGNFNVLPFEKKYFTGGANGIRAWQVRSLGPGSYKAPTDIYPNQSSDVKLEANLEYRFKMFWRMEGAFFMDAGNIWAINYKDNREGSVFKVDTFYKQIAVGSGFGVRFDFTYFLFRLDLGVKMRDPSLAEGKRFIPGNYQLSSDQFNLSFAIGYPF</sequence>
<name>A0A5K7SCT1_9BACT</name>
<keyword evidence="4" id="KW-0472">Membrane</keyword>
<comment type="subcellular location">
    <subcellularLocation>
        <location evidence="1">Membrane</location>
    </subcellularLocation>
</comment>
<dbReference type="Proteomes" id="UP001193389">
    <property type="component" value="Chromosome"/>
</dbReference>
<evidence type="ECO:0000256" key="5">
    <source>
        <dbReference type="ARBA" id="ARBA00023237"/>
    </source>
</evidence>
<feature type="domain" description="Bacterial surface antigen (D15)" evidence="6">
    <location>
        <begin position="417"/>
        <end position="769"/>
    </location>
</feature>
<feature type="domain" description="POTRA" evidence="7">
    <location>
        <begin position="40"/>
        <end position="150"/>
    </location>
</feature>
<evidence type="ECO:0000313" key="9">
    <source>
        <dbReference type="Proteomes" id="UP001193389"/>
    </source>
</evidence>
<dbReference type="AlphaFoldDB" id="A0A5K7SCT1"/>
<dbReference type="InterPro" id="IPR000184">
    <property type="entry name" value="Bac_surfAg_D15"/>
</dbReference>
<dbReference type="Gene3D" id="3.10.20.310">
    <property type="entry name" value="membrane protein fhac"/>
    <property type="match status" value="2"/>
</dbReference>
<evidence type="ECO:0000256" key="2">
    <source>
        <dbReference type="ARBA" id="ARBA00022692"/>
    </source>
</evidence>
<dbReference type="RefSeq" id="WP_318347538.1">
    <property type="nucleotide sequence ID" value="NZ_AP018694.1"/>
</dbReference>
<dbReference type="KEGG" id="anf:AQPE_3455"/>
<protein>
    <recommendedName>
        <fullName evidence="10">Bacterial surface antigen (D15) domain-containing protein</fullName>
    </recommendedName>
</protein>
<evidence type="ECO:0000256" key="4">
    <source>
        <dbReference type="ARBA" id="ARBA00023136"/>
    </source>
</evidence>
<dbReference type="InterPro" id="IPR010827">
    <property type="entry name" value="BamA/TamA_POTRA"/>
</dbReference>
<dbReference type="EMBL" id="AP018694">
    <property type="protein sequence ID" value="BBE19279.1"/>
    <property type="molecule type" value="Genomic_DNA"/>
</dbReference>
<dbReference type="InterPro" id="IPR039910">
    <property type="entry name" value="D15-like"/>
</dbReference>
<dbReference type="Pfam" id="PF07244">
    <property type="entry name" value="POTRA"/>
    <property type="match status" value="2"/>
</dbReference>
<feature type="domain" description="POTRA" evidence="7">
    <location>
        <begin position="164"/>
        <end position="235"/>
    </location>
</feature>
<evidence type="ECO:0000313" key="8">
    <source>
        <dbReference type="EMBL" id="BBE19279.1"/>
    </source>
</evidence>
<evidence type="ECO:0008006" key="10">
    <source>
        <dbReference type="Google" id="ProtNLM"/>
    </source>
</evidence>
<keyword evidence="9" id="KW-1185">Reference proteome</keyword>
<organism evidence="8 9">
    <name type="scientific">Aquipluma nitroreducens</name>
    <dbReference type="NCBI Taxonomy" id="2010828"/>
    <lineage>
        <taxon>Bacteria</taxon>
        <taxon>Pseudomonadati</taxon>
        <taxon>Bacteroidota</taxon>
        <taxon>Bacteroidia</taxon>
        <taxon>Marinilabiliales</taxon>
        <taxon>Prolixibacteraceae</taxon>
        <taxon>Aquipluma</taxon>
    </lineage>
</organism>
<keyword evidence="3" id="KW-0732">Signal</keyword>
<evidence type="ECO:0000259" key="6">
    <source>
        <dbReference type="Pfam" id="PF01103"/>
    </source>
</evidence>
<reference evidence="8" key="1">
    <citation type="journal article" date="2020" name="Int. J. Syst. Evol. Microbiol.">
        <title>Aquipluma nitroreducens gen. nov. sp. nov., a novel facultatively anaerobic bacterium isolated from a freshwater lake.</title>
        <authorList>
            <person name="Watanabe M."/>
            <person name="Kojima H."/>
            <person name="Fukui M."/>
        </authorList>
    </citation>
    <scope>NUCLEOTIDE SEQUENCE</scope>
    <source>
        <strain evidence="8">MeG22</strain>
    </source>
</reference>
<dbReference type="Pfam" id="PF01103">
    <property type="entry name" value="Omp85"/>
    <property type="match status" value="1"/>
</dbReference>
<dbReference type="PANTHER" id="PTHR12815:SF47">
    <property type="entry name" value="TRANSLOCATION AND ASSEMBLY MODULE SUBUNIT TAMA"/>
    <property type="match status" value="1"/>
</dbReference>
<keyword evidence="2" id="KW-0812">Transmembrane</keyword>
<dbReference type="GO" id="GO:0019867">
    <property type="term" value="C:outer membrane"/>
    <property type="evidence" value="ECO:0007669"/>
    <property type="project" value="InterPro"/>
</dbReference>
<keyword evidence="5" id="KW-0998">Cell outer membrane</keyword>
<evidence type="ECO:0000256" key="1">
    <source>
        <dbReference type="ARBA" id="ARBA00004370"/>
    </source>
</evidence>
<accession>A0A5K7SCT1</accession>
<dbReference type="PANTHER" id="PTHR12815">
    <property type="entry name" value="SORTING AND ASSEMBLY MACHINERY SAMM50 PROTEIN FAMILY MEMBER"/>
    <property type="match status" value="1"/>
</dbReference>
<evidence type="ECO:0000256" key="3">
    <source>
        <dbReference type="ARBA" id="ARBA00022729"/>
    </source>
</evidence>
<gene>
    <name evidence="8" type="ORF">AQPE_3455</name>
</gene>
<evidence type="ECO:0000259" key="7">
    <source>
        <dbReference type="Pfam" id="PF07244"/>
    </source>
</evidence>
<proteinExistence type="predicted"/>